<keyword evidence="6" id="KW-1133">Transmembrane helix</keyword>
<dbReference type="Pfam" id="PF03650">
    <property type="entry name" value="MPC"/>
    <property type="match status" value="1"/>
</dbReference>
<keyword evidence="7 9" id="KW-0496">Mitochondrion</keyword>
<dbReference type="GO" id="GO:0006850">
    <property type="term" value="P:pyruvate import into mitochondria"/>
    <property type="evidence" value="ECO:0007669"/>
    <property type="project" value="InterPro"/>
</dbReference>
<evidence type="ECO:0000256" key="3">
    <source>
        <dbReference type="ARBA" id="ARBA00022448"/>
    </source>
</evidence>
<keyword evidence="4" id="KW-0812">Transmembrane</keyword>
<name>A0AAD4PNV5_9MUSC</name>
<proteinExistence type="inferred from homology"/>
<evidence type="ECO:0000256" key="4">
    <source>
        <dbReference type="ARBA" id="ARBA00022692"/>
    </source>
</evidence>
<dbReference type="InterPro" id="IPR005336">
    <property type="entry name" value="MPC"/>
</dbReference>
<dbReference type="GO" id="GO:0005743">
    <property type="term" value="C:mitochondrial inner membrane"/>
    <property type="evidence" value="ECO:0007669"/>
    <property type="project" value="UniProtKB-SubCell"/>
</dbReference>
<organism evidence="10 11">
    <name type="scientific">Drosophila rubida</name>
    <dbReference type="NCBI Taxonomy" id="30044"/>
    <lineage>
        <taxon>Eukaryota</taxon>
        <taxon>Metazoa</taxon>
        <taxon>Ecdysozoa</taxon>
        <taxon>Arthropoda</taxon>
        <taxon>Hexapoda</taxon>
        <taxon>Insecta</taxon>
        <taxon>Pterygota</taxon>
        <taxon>Neoptera</taxon>
        <taxon>Endopterygota</taxon>
        <taxon>Diptera</taxon>
        <taxon>Brachycera</taxon>
        <taxon>Muscomorpha</taxon>
        <taxon>Ephydroidea</taxon>
        <taxon>Drosophilidae</taxon>
        <taxon>Drosophila</taxon>
    </lineage>
</organism>
<sequence>MSKGRGPLSALYHTVINSVDPVVPKVARPFWEAPAGPKTVFFWAPFGKWALVLAGLGDLLNRPPQVVSVNQSGILATTGLIWSRYSVVIIPKNYSLLAVNLVVFLTQGWLVVKALRWRRENSKGNAEFRHSYFSNAGEDDD</sequence>
<dbReference type="AlphaFoldDB" id="A0AAD4PNV5"/>
<evidence type="ECO:0000313" key="10">
    <source>
        <dbReference type="EMBL" id="KAH8377568.1"/>
    </source>
</evidence>
<evidence type="ECO:0000256" key="5">
    <source>
        <dbReference type="ARBA" id="ARBA00022792"/>
    </source>
</evidence>
<evidence type="ECO:0000313" key="11">
    <source>
        <dbReference type="Proteomes" id="UP001200034"/>
    </source>
</evidence>
<evidence type="ECO:0000256" key="2">
    <source>
        <dbReference type="ARBA" id="ARBA00006416"/>
    </source>
</evidence>
<keyword evidence="8" id="KW-0472">Membrane</keyword>
<comment type="caution">
    <text evidence="10">The sequence shown here is derived from an EMBL/GenBank/DDBJ whole genome shotgun (WGS) entry which is preliminary data.</text>
</comment>
<comment type="function">
    <text evidence="9">Mediates the uptake of pyruvate into mitochondria.</text>
</comment>
<gene>
    <name evidence="10" type="ORF">KR093_006012</name>
</gene>
<comment type="similarity">
    <text evidence="2 9">Belongs to the mitochondrial pyruvate carrier (MPC) (TC 2.A.105) family.</text>
</comment>
<evidence type="ECO:0000256" key="8">
    <source>
        <dbReference type="ARBA" id="ARBA00023136"/>
    </source>
</evidence>
<evidence type="ECO:0000256" key="9">
    <source>
        <dbReference type="RuleBase" id="RU363100"/>
    </source>
</evidence>
<evidence type="ECO:0000256" key="7">
    <source>
        <dbReference type="ARBA" id="ARBA00023128"/>
    </source>
</evidence>
<accession>A0AAD4PNV5</accession>
<dbReference type="EMBL" id="JAJJHW010001127">
    <property type="protein sequence ID" value="KAH8377568.1"/>
    <property type="molecule type" value="Genomic_DNA"/>
</dbReference>
<keyword evidence="11" id="KW-1185">Reference proteome</keyword>
<protein>
    <recommendedName>
        <fullName evidence="9">Mitochondrial pyruvate carrier</fullName>
    </recommendedName>
</protein>
<dbReference type="Proteomes" id="UP001200034">
    <property type="component" value="Unassembled WGS sequence"/>
</dbReference>
<keyword evidence="5 9" id="KW-0999">Mitochondrion inner membrane</keyword>
<reference evidence="10" key="1">
    <citation type="journal article" date="2021" name="Mol. Ecol. Resour.">
        <title>Phylogenomic analyses of the genus Drosophila reveals genomic signals of climate adaptation.</title>
        <authorList>
            <person name="Li F."/>
            <person name="Rane R.V."/>
            <person name="Luria V."/>
            <person name="Xiong Z."/>
            <person name="Chen J."/>
            <person name="Li Z."/>
            <person name="Catullo R.A."/>
            <person name="Griffin P.C."/>
            <person name="Schiffer M."/>
            <person name="Pearce S."/>
            <person name="Lee S.F."/>
            <person name="McElroy K."/>
            <person name="Stocker A."/>
            <person name="Shirriffs J."/>
            <person name="Cockerell F."/>
            <person name="Coppin C."/>
            <person name="Sgro C.M."/>
            <person name="Karger A."/>
            <person name="Cain J.W."/>
            <person name="Weber J.A."/>
            <person name="Santpere G."/>
            <person name="Kirschner M.W."/>
            <person name="Hoffmann A.A."/>
            <person name="Oakeshott J.G."/>
            <person name="Zhang G."/>
        </authorList>
    </citation>
    <scope>NUCLEOTIDE SEQUENCE</scope>
    <source>
        <strain evidence="10">BGI-SZ-2011g</strain>
    </source>
</reference>
<keyword evidence="3 9" id="KW-0813">Transport</keyword>
<evidence type="ECO:0000256" key="1">
    <source>
        <dbReference type="ARBA" id="ARBA00004448"/>
    </source>
</evidence>
<evidence type="ECO:0000256" key="6">
    <source>
        <dbReference type="ARBA" id="ARBA00022989"/>
    </source>
</evidence>
<comment type="subcellular location">
    <subcellularLocation>
        <location evidence="1 9">Mitochondrion inner membrane</location>
        <topology evidence="1 9">Multi-pass membrane protein</topology>
    </subcellularLocation>
</comment>